<dbReference type="CDD" id="cd03453">
    <property type="entry name" value="SAV4209_like"/>
    <property type="match status" value="1"/>
</dbReference>
<evidence type="ECO:0000259" key="1">
    <source>
        <dbReference type="Pfam" id="PF01575"/>
    </source>
</evidence>
<reference evidence="2" key="1">
    <citation type="submission" date="2018-05" db="EMBL/GenBank/DDBJ databases">
        <authorList>
            <person name="Lanie J.A."/>
            <person name="Ng W.-L."/>
            <person name="Kazmierczak K.M."/>
            <person name="Andrzejewski T.M."/>
            <person name="Davidsen T.M."/>
            <person name="Wayne K.J."/>
            <person name="Tettelin H."/>
            <person name="Glass J.I."/>
            <person name="Rusch D."/>
            <person name="Podicherti R."/>
            <person name="Tsui H.-C.T."/>
            <person name="Winkler M.E."/>
        </authorList>
    </citation>
    <scope>NUCLEOTIDE SEQUENCE</scope>
</reference>
<dbReference type="GO" id="GO:0005835">
    <property type="term" value="C:fatty acid synthase complex"/>
    <property type="evidence" value="ECO:0007669"/>
    <property type="project" value="InterPro"/>
</dbReference>
<dbReference type="AlphaFoldDB" id="A0A382R8I8"/>
<dbReference type="PRINTS" id="PR01483">
    <property type="entry name" value="FASYNTHASE"/>
</dbReference>
<feature type="non-terminal residue" evidence="2">
    <location>
        <position position="1"/>
    </location>
</feature>
<dbReference type="PANTHER" id="PTHR43841">
    <property type="entry name" value="3-HYDROXYACYL-THIOESTER DEHYDRATASE HTDX-RELATED"/>
    <property type="match status" value="1"/>
</dbReference>
<dbReference type="InterPro" id="IPR002539">
    <property type="entry name" value="MaoC-like_dom"/>
</dbReference>
<dbReference type="Pfam" id="PF01575">
    <property type="entry name" value="MaoC_dehydratas"/>
    <property type="match status" value="1"/>
</dbReference>
<sequence>EIGDQLPSLTLEPIDQADLVLYANASGDQNPIHIDQTFAKKSGLPDVIAHGMLIMSYLGRLLTNFIPQSSIKNFTVQFSNMTHLNQQVICTGKVLEKNSIDDKEVVTISLKVEDLQGERKIIGQAIINSDL</sequence>
<dbReference type="Gene3D" id="3.10.129.10">
    <property type="entry name" value="Hotdog Thioesterase"/>
    <property type="match status" value="1"/>
</dbReference>
<accession>A0A382R8I8</accession>
<dbReference type="EMBL" id="UINC01119475">
    <property type="protein sequence ID" value="SVC93318.1"/>
    <property type="molecule type" value="Genomic_DNA"/>
</dbReference>
<dbReference type="PANTHER" id="PTHR43841:SF3">
    <property type="entry name" value="(3R)-HYDROXYACYL-ACP DEHYDRATASE SUBUNIT HADB"/>
    <property type="match status" value="1"/>
</dbReference>
<gene>
    <name evidence="2" type="ORF">METZ01_LOCUS346172</name>
</gene>
<proteinExistence type="predicted"/>
<dbReference type="InterPro" id="IPR003965">
    <property type="entry name" value="Fatty_acid_synthase"/>
</dbReference>
<name>A0A382R8I8_9ZZZZ</name>
<protein>
    <recommendedName>
        <fullName evidence="1">MaoC-like domain-containing protein</fullName>
    </recommendedName>
</protein>
<organism evidence="2">
    <name type="scientific">marine metagenome</name>
    <dbReference type="NCBI Taxonomy" id="408172"/>
    <lineage>
        <taxon>unclassified sequences</taxon>
        <taxon>metagenomes</taxon>
        <taxon>ecological metagenomes</taxon>
    </lineage>
</organism>
<dbReference type="SUPFAM" id="SSF54637">
    <property type="entry name" value="Thioesterase/thiol ester dehydrase-isomerase"/>
    <property type="match status" value="1"/>
</dbReference>
<dbReference type="GO" id="GO:0004312">
    <property type="term" value="F:fatty acid synthase activity"/>
    <property type="evidence" value="ECO:0007669"/>
    <property type="project" value="InterPro"/>
</dbReference>
<dbReference type="GO" id="GO:0006633">
    <property type="term" value="P:fatty acid biosynthetic process"/>
    <property type="evidence" value="ECO:0007669"/>
    <property type="project" value="InterPro"/>
</dbReference>
<feature type="domain" description="MaoC-like" evidence="1">
    <location>
        <begin position="13"/>
        <end position="112"/>
    </location>
</feature>
<evidence type="ECO:0000313" key="2">
    <source>
        <dbReference type="EMBL" id="SVC93318.1"/>
    </source>
</evidence>
<dbReference type="InterPro" id="IPR029069">
    <property type="entry name" value="HotDog_dom_sf"/>
</dbReference>